<dbReference type="OrthoDB" id="161597at2"/>
<gene>
    <name evidence="1" type="ORF">FN960_04250</name>
</gene>
<evidence type="ECO:0000313" key="1">
    <source>
        <dbReference type="EMBL" id="TSB47736.1"/>
    </source>
</evidence>
<evidence type="ECO:0000313" key="2">
    <source>
        <dbReference type="Proteomes" id="UP000318521"/>
    </source>
</evidence>
<dbReference type="EMBL" id="VLXZ01000002">
    <property type="protein sequence ID" value="TSB47736.1"/>
    <property type="molecule type" value="Genomic_DNA"/>
</dbReference>
<organism evidence="1 2">
    <name type="scientific">Alkalicoccobacillus porphyridii</name>
    <dbReference type="NCBI Taxonomy" id="2597270"/>
    <lineage>
        <taxon>Bacteria</taxon>
        <taxon>Bacillati</taxon>
        <taxon>Bacillota</taxon>
        <taxon>Bacilli</taxon>
        <taxon>Bacillales</taxon>
        <taxon>Bacillaceae</taxon>
        <taxon>Alkalicoccobacillus</taxon>
    </lineage>
</organism>
<reference evidence="1 2" key="1">
    <citation type="submission" date="2019-07" db="EMBL/GenBank/DDBJ databases">
        <authorList>
            <person name="Park Y.J."/>
            <person name="Jeong S.E."/>
            <person name="Jung H.S."/>
        </authorList>
    </citation>
    <scope>NUCLEOTIDE SEQUENCE [LARGE SCALE GENOMIC DNA]</scope>
    <source>
        <strain evidence="2">P16(2019)</strain>
    </source>
</reference>
<name>A0A554A257_9BACI</name>
<keyword evidence="2" id="KW-1185">Reference proteome</keyword>
<dbReference type="RefSeq" id="WP_143847244.1">
    <property type="nucleotide sequence ID" value="NZ_VLXZ01000002.1"/>
</dbReference>
<protein>
    <submittedName>
        <fullName evidence="1">Uncharacterized protein</fullName>
    </submittedName>
</protein>
<dbReference type="Proteomes" id="UP000318521">
    <property type="component" value="Unassembled WGS sequence"/>
</dbReference>
<accession>A0A554A257</accession>
<sequence>MEQYIDRVLQDLSEKNLQSYWQDFKMVAYAIYDKQTVYLFNHPSVLSGQLYLKLLWDSRFSGCTLILFENYPTTIVDVHLYDEYESIYSILVHELFHGFQYINGERRFPDELLGMTYPMTEINVELRNQERMSLLHAVLATDADSRDQWIREFIGLREKRRDELRDYLNYELRVEAIEGPAWYVELMAYHEKSSQSIESHKKSFISCLQDRMASSQNIRKSCYHSRLAICLLLDEVDVDWKQSFMISEWTVYDLLKQNFPIAGEDTSEVTITQHKRQRKFARLLTKVKLILLKNLKH</sequence>
<dbReference type="AlphaFoldDB" id="A0A554A257"/>
<comment type="caution">
    <text evidence="1">The sequence shown here is derived from an EMBL/GenBank/DDBJ whole genome shotgun (WGS) entry which is preliminary data.</text>
</comment>
<proteinExistence type="predicted"/>